<reference evidence="1" key="1">
    <citation type="submission" date="2023-04" db="EMBL/GenBank/DDBJ databases">
        <title>Draft Genome sequencing of Naganishia species isolated from polar environments using Oxford Nanopore Technology.</title>
        <authorList>
            <person name="Leo P."/>
            <person name="Venkateswaran K."/>
        </authorList>
    </citation>
    <scope>NUCLEOTIDE SEQUENCE</scope>
    <source>
        <strain evidence="1">DBVPG 5303</strain>
    </source>
</reference>
<comment type="caution">
    <text evidence="1">The sequence shown here is derived from an EMBL/GenBank/DDBJ whole genome shotgun (WGS) entry which is preliminary data.</text>
</comment>
<protein>
    <submittedName>
        <fullName evidence="1">Uncharacterized protein</fullName>
    </submittedName>
</protein>
<accession>A0ACC2XRC1</accession>
<proteinExistence type="predicted"/>
<dbReference type="EMBL" id="JASBWV010000006">
    <property type="protein sequence ID" value="KAJ9126004.1"/>
    <property type="molecule type" value="Genomic_DNA"/>
</dbReference>
<keyword evidence="2" id="KW-1185">Reference proteome</keyword>
<sequence length="1147" mass="124753">MAHQTTGLYPSAPDVEAQQHFQNTAHQQAWQQAYQGMLAAATPSFEDTRSSTPLASHPNIGQLRSASASSVTSNNASSSALTNGTNSTFHPYRRQPGNIKRSRSSDNSTIPNRQVSMAPSVTSPSDTTIQTPNTIEQYRERARVESNGSTDSRSTVSERGKIGVAVRAGRIPVPKLMDVAEGMQVAQGQRSVSSPVAQPSRNVEMAAFNRSSSNDDLSNQNPSSANQFSHKRQSSSTSSVGAVVRSTLGQGSNSTFATGTSASTPPSLVIASSSLTTPLAPVISPERPVRTMNDVQAINQSRDKSESASSGGGLKGRLQRALNKNSEKEKPRAPVISAPVGEMRQGGGLTASASAPSTLPQPTGSTGRSVPNPQQQQSQQHPGLGNRRPSNSSFAPSFIEPLNGNAGKGKRNLFSMRNASTDNISIGSTVSSASMMIRKMGALGKLARRNSMAGISKIFKNKDDEDGVIMPEPKARDDSALDGKKPKGDKKKKRSLFGGSKSQPASSSTSFATANGAAAASSEDLTPAAKLARQHTLRTKADEARKAAAAAARAARQLPPEAAYGDESTVRTLKPEPPVERADDVDQVAAQLSQFSLANDDTPNLSADAEQYGDATEEMDDEDQYRSDDADSMDEDRSEDEGEYVWGRSYRDRHAIPARGILKSKSNHFLIRVLPSAMDNSRLNPQQWPRLRAKSSENLERSEPGPLAKIPSQDPDHLDGKSNRHASTYDPFSQSFSPFESQMDREPFADRLNFPYANITMNNSTPVLTSMSLNLPNGGKPYRSLTSPPVQRRNINWAPECAIYHTFHAEVYDRRSEPATCNRLTPQLAQQIKDELNGYKMEEMDVHPSSRIHTHFLNKSRKPYTEDAKWKITHNTTYNAALRGPKKRDIVECTGNPLAGFCNKDCAVRSRWYRSQLNVEPVWARPMVNTGDLAAFQKELKLGRSVAPMPQEVELLEDMEERGEITIVNGELRRCKVPASSTTRSADKPPDPQTGAANSADTSCPNDEGNTAGALKKTEIVAETREAPSSFMQRLEQTLSSLRIVENPGNLEVTQQKQSDASDMDPLARSDQQPPDLDRPIRPTTATHRTANTPEVRSETATKAQQNVSTDEADFEEDYDEAKEDEETRMAFSLALAAREQLQDGTF</sequence>
<gene>
    <name evidence="1" type="ORF">QFC24_002276</name>
</gene>
<evidence type="ECO:0000313" key="1">
    <source>
        <dbReference type="EMBL" id="KAJ9126004.1"/>
    </source>
</evidence>
<organism evidence="1 2">
    <name type="scientific">Naganishia onofrii</name>
    <dbReference type="NCBI Taxonomy" id="1851511"/>
    <lineage>
        <taxon>Eukaryota</taxon>
        <taxon>Fungi</taxon>
        <taxon>Dikarya</taxon>
        <taxon>Basidiomycota</taxon>
        <taxon>Agaricomycotina</taxon>
        <taxon>Tremellomycetes</taxon>
        <taxon>Filobasidiales</taxon>
        <taxon>Filobasidiaceae</taxon>
        <taxon>Naganishia</taxon>
    </lineage>
</organism>
<name>A0ACC2XRC1_9TREE</name>
<dbReference type="Proteomes" id="UP001234202">
    <property type="component" value="Unassembled WGS sequence"/>
</dbReference>
<evidence type="ECO:0000313" key="2">
    <source>
        <dbReference type="Proteomes" id="UP001234202"/>
    </source>
</evidence>